<protein>
    <submittedName>
        <fullName evidence="5">LacI family DNA-binding transcriptional regulator</fullName>
    </submittedName>
</protein>
<dbReference type="PROSITE" id="PS50932">
    <property type="entry name" value="HTH_LACI_2"/>
    <property type="match status" value="1"/>
</dbReference>
<dbReference type="EMBL" id="JAFLHG010000012">
    <property type="protein sequence ID" value="MBT8798886.1"/>
    <property type="molecule type" value="Genomic_DNA"/>
</dbReference>
<dbReference type="Gene3D" id="1.10.260.40">
    <property type="entry name" value="lambda repressor-like DNA-binding domains"/>
    <property type="match status" value="1"/>
</dbReference>
<dbReference type="Proteomes" id="UP000740605">
    <property type="component" value="Unassembled WGS sequence"/>
</dbReference>
<keyword evidence="2 5" id="KW-0238">DNA-binding</keyword>
<gene>
    <name evidence="5" type="ORF">J0P97_12515</name>
</gene>
<dbReference type="RefSeq" id="WP_215488125.1">
    <property type="nucleotide sequence ID" value="NZ_BAAAPJ010000003.1"/>
</dbReference>
<dbReference type="InterPro" id="IPR028082">
    <property type="entry name" value="Peripla_BP_I"/>
</dbReference>
<evidence type="ECO:0000256" key="2">
    <source>
        <dbReference type="ARBA" id="ARBA00023125"/>
    </source>
</evidence>
<dbReference type="SUPFAM" id="SSF47413">
    <property type="entry name" value="lambda repressor-like DNA-binding domains"/>
    <property type="match status" value="1"/>
</dbReference>
<evidence type="ECO:0000256" key="1">
    <source>
        <dbReference type="ARBA" id="ARBA00023015"/>
    </source>
</evidence>
<dbReference type="PANTHER" id="PTHR30146">
    <property type="entry name" value="LACI-RELATED TRANSCRIPTIONAL REPRESSOR"/>
    <property type="match status" value="1"/>
</dbReference>
<evidence type="ECO:0000313" key="6">
    <source>
        <dbReference type="Proteomes" id="UP000740605"/>
    </source>
</evidence>
<sequence>MSRVTLRDVAARAGVSTAATSQALNDRGSLRPETRERIKAIAAQLGYAPNKTAAALRSGRTMSIGFVMAEGSLHDGRRALQRARQLDALVRAGSVRGFTVTVLPASRPDLLVGAQLDGLYFPDPADDRAILREALALGLPVAAVDLTLPSGAISIRTGYAAAVRAGLAHLAAAGAERIGFLVDESEVPRDQLGESAYLAWSAVNGRTPVVSRVDAGRRRLISAVHALLDAGVDAIFAYCEEGPEIYLHLEEIGTVLPRDLQLLALCTTDCALNDRLGVSHVCLHPERAPDEMFRAFDLDRATAQPIELPWELVSGSTTR</sequence>
<dbReference type="InterPro" id="IPR000843">
    <property type="entry name" value="HTH_LacI"/>
</dbReference>
<dbReference type="PANTHER" id="PTHR30146:SF153">
    <property type="entry name" value="LACTOSE OPERON REPRESSOR"/>
    <property type="match status" value="1"/>
</dbReference>
<dbReference type="CDD" id="cd01392">
    <property type="entry name" value="HTH_LacI"/>
    <property type="match status" value="1"/>
</dbReference>
<dbReference type="InterPro" id="IPR010982">
    <property type="entry name" value="Lambda_DNA-bd_dom_sf"/>
</dbReference>
<dbReference type="GO" id="GO:0003677">
    <property type="term" value="F:DNA binding"/>
    <property type="evidence" value="ECO:0007669"/>
    <property type="project" value="UniProtKB-KW"/>
</dbReference>
<dbReference type="SUPFAM" id="SSF53822">
    <property type="entry name" value="Periplasmic binding protein-like I"/>
    <property type="match status" value="1"/>
</dbReference>
<keyword evidence="6" id="KW-1185">Reference proteome</keyword>
<evidence type="ECO:0000256" key="3">
    <source>
        <dbReference type="ARBA" id="ARBA00023163"/>
    </source>
</evidence>
<dbReference type="SMART" id="SM00354">
    <property type="entry name" value="HTH_LACI"/>
    <property type="match status" value="1"/>
</dbReference>
<dbReference type="Gene3D" id="3.40.50.2300">
    <property type="match status" value="2"/>
</dbReference>
<name>A0ABS5XWW7_9MICO</name>
<proteinExistence type="predicted"/>
<keyword evidence="3" id="KW-0804">Transcription</keyword>
<keyword evidence="1" id="KW-0805">Transcription regulation</keyword>
<evidence type="ECO:0000259" key="4">
    <source>
        <dbReference type="PROSITE" id="PS50932"/>
    </source>
</evidence>
<evidence type="ECO:0000313" key="5">
    <source>
        <dbReference type="EMBL" id="MBT8798886.1"/>
    </source>
</evidence>
<dbReference type="Pfam" id="PF00356">
    <property type="entry name" value="LacI"/>
    <property type="match status" value="1"/>
</dbReference>
<accession>A0ABS5XWW7</accession>
<feature type="domain" description="HTH lacI-type" evidence="4">
    <location>
        <begin position="4"/>
        <end position="58"/>
    </location>
</feature>
<comment type="caution">
    <text evidence="5">The sequence shown here is derived from an EMBL/GenBank/DDBJ whole genome shotgun (WGS) entry which is preliminary data.</text>
</comment>
<organism evidence="5 6">
    <name type="scientific">Microbacterium flavum</name>
    <dbReference type="NCBI Taxonomy" id="415216"/>
    <lineage>
        <taxon>Bacteria</taxon>
        <taxon>Bacillati</taxon>
        <taxon>Actinomycetota</taxon>
        <taxon>Actinomycetes</taxon>
        <taxon>Micrococcales</taxon>
        <taxon>Microbacteriaceae</taxon>
        <taxon>Microbacterium</taxon>
    </lineage>
</organism>
<reference evidence="5 6" key="1">
    <citation type="submission" date="2021-03" db="EMBL/GenBank/DDBJ databases">
        <title>Microbacterium pauli sp. nov., isolated from microfiltered milk.</title>
        <authorList>
            <person name="Bellassi P."/>
            <person name="Fontana A."/>
            <person name="Callegari M.L."/>
            <person name="Lorenzo M."/>
            <person name="Cappa F."/>
        </authorList>
    </citation>
    <scope>NUCLEOTIDE SEQUENCE [LARGE SCALE GENOMIC DNA]</scope>
    <source>
        <strain evidence="5 6">DSM 18909</strain>
    </source>
</reference>